<evidence type="ECO:0000313" key="2">
    <source>
        <dbReference type="Proteomes" id="UP001500920"/>
    </source>
</evidence>
<dbReference type="RefSeq" id="WP_344701196.1">
    <property type="nucleotide sequence ID" value="NZ_BAABCK010000013.1"/>
</dbReference>
<dbReference type="EMBL" id="BAABCK010000013">
    <property type="protein sequence ID" value="GAA3718193.1"/>
    <property type="molecule type" value="Genomic_DNA"/>
</dbReference>
<evidence type="ECO:0000313" key="1">
    <source>
        <dbReference type="EMBL" id="GAA3718193.1"/>
    </source>
</evidence>
<evidence type="ECO:0008006" key="3">
    <source>
        <dbReference type="Google" id="ProtNLM"/>
    </source>
</evidence>
<proteinExistence type="predicted"/>
<keyword evidence="2" id="KW-1185">Reference proteome</keyword>
<gene>
    <name evidence="1" type="ORF">GCM10022378_05560</name>
</gene>
<dbReference type="Proteomes" id="UP001500920">
    <property type="component" value="Unassembled WGS sequence"/>
</dbReference>
<protein>
    <recommendedName>
        <fullName evidence="3">EVE domain-containing protein</fullName>
    </recommendedName>
</protein>
<name>A0ABP7EJU9_9STAP</name>
<organism evidence="1 2">
    <name type="scientific">Salinicoccus jeotgali</name>
    <dbReference type="NCBI Taxonomy" id="381634"/>
    <lineage>
        <taxon>Bacteria</taxon>
        <taxon>Bacillati</taxon>
        <taxon>Bacillota</taxon>
        <taxon>Bacilli</taxon>
        <taxon>Bacillales</taxon>
        <taxon>Staphylococcaceae</taxon>
        <taxon>Salinicoccus</taxon>
    </lineage>
</organism>
<comment type="caution">
    <text evidence="1">The sequence shown here is derived from an EMBL/GenBank/DDBJ whole genome shotgun (WGS) entry which is preliminary data.</text>
</comment>
<reference evidence="2" key="1">
    <citation type="journal article" date="2019" name="Int. J. Syst. Evol. Microbiol.">
        <title>The Global Catalogue of Microorganisms (GCM) 10K type strain sequencing project: providing services to taxonomists for standard genome sequencing and annotation.</title>
        <authorList>
            <consortium name="The Broad Institute Genomics Platform"/>
            <consortium name="The Broad Institute Genome Sequencing Center for Infectious Disease"/>
            <person name="Wu L."/>
            <person name="Ma J."/>
        </authorList>
    </citation>
    <scope>NUCLEOTIDE SEQUENCE [LARGE SCALE GENOMIC DNA]</scope>
    <source>
        <strain evidence="2">JCM 16981</strain>
    </source>
</reference>
<accession>A0ABP7EJU9</accession>
<sequence>MFAINGRFNQTFREFDTYKKLGIVSLTTSRHKESVKHLRRGDEFALYSTRQGFLGIGRVVEPAVPFEAFEMYSGGKLIEYDEYPFKEIQRINPHFGKEEYVLRVEWLTVVDSDDDGLMIGEYEAADPVTQMDADMTQRVRSAFDLK</sequence>